<keyword evidence="2" id="KW-1134">Transmembrane beta strand</keyword>
<gene>
    <name evidence="6" type="ORF">KOF26_03710</name>
</gene>
<evidence type="ECO:0000256" key="1">
    <source>
        <dbReference type="ARBA" id="ARBA00022729"/>
    </source>
</evidence>
<feature type="domain" description="TonB-dependent receptor-like beta-barrel" evidence="4">
    <location>
        <begin position="238"/>
        <end position="644"/>
    </location>
</feature>
<dbReference type="EMBL" id="JAHKRT010000002">
    <property type="protein sequence ID" value="MBU3076962.1"/>
    <property type="molecule type" value="Genomic_DNA"/>
</dbReference>
<dbReference type="CDD" id="cd01347">
    <property type="entry name" value="ligand_gated_channel"/>
    <property type="match status" value="1"/>
</dbReference>
<comment type="subcellular location">
    <subcellularLocation>
        <location evidence="2">Cell outer membrane</location>
        <topology evidence="2">Multi-pass membrane protein</topology>
    </subcellularLocation>
</comment>
<accession>A0ABS6BGM0</accession>
<dbReference type="RefSeq" id="WP_216320353.1">
    <property type="nucleotide sequence ID" value="NZ_JAHKRT010000002.1"/>
</dbReference>
<dbReference type="Pfam" id="PF07715">
    <property type="entry name" value="Plug"/>
    <property type="match status" value="1"/>
</dbReference>
<dbReference type="Proteomes" id="UP000776276">
    <property type="component" value="Unassembled WGS sequence"/>
</dbReference>
<dbReference type="InterPro" id="IPR012910">
    <property type="entry name" value="Plug_dom"/>
</dbReference>
<proteinExistence type="inferred from homology"/>
<feature type="domain" description="TonB-dependent receptor plug" evidence="5">
    <location>
        <begin position="28"/>
        <end position="139"/>
    </location>
</feature>
<evidence type="ECO:0000259" key="5">
    <source>
        <dbReference type="Pfam" id="PF07715"/>
    </source>
</evidence>
<evidence type="ECO:0000256" key="2">
    <source>
        <dbReference type="PROSITE-ProRule" id="PRU01360"/>
    </source>
</evidence>
<keyword evidence="7" id="KW-1185">Reference proteome</keyword>
<dbReference type="PROSITE" id="PS52016">
    <property type="entry name" value="TONB_DEPENDENT_REC_3"/>
    <property type="match status" value="1"/>
</dbReference>
<protein>
    <submittedName>
        <fullName evidence="6">TonB-dependent receptor</fullName>
    </submittedName>
</protein>
<reference evidence="6 7" key="1">
    <citation type="submission" date="2021-06" db="EMBL/GenBank/DDBJ databases">
        <title>Sphingomonas sp. XMGL2, whole genome shotgun sequencing project.</title>
        <authorList>
            <person name="Zhao G."/>
            <person name="Shen L."/>
        </authorList>
    </citation>
    <scope>NUCLEOTIDE SEQUENCE [LARGE SCALE GENOMIC DNA]</scope>
    <source>
        <strain evidence="6 7">XMGL2</strain>
    </source>
</reference>
<keyword evidence="2 3" id="KW-0472">Membrane</keyword>
<sequence>MAVPLPAALPAPIEIVVTGYGLDAARGDAAYDVVSIDRERLNGTASGRLEDVLRDVAGFAQFRRSDARSAHPTSQGATLRGLGGNASSRALLVLDGVPQSDPFGGYVTYSAYDPERLGNVRVTRGGGSGAFGPGALAGTIELSSANASQLAPIWANAGYGSRDSQEANLGVSGRMGGGYAFLSGSFARGDGFIPIVESQRGPVDMPARYQQYSVSGRVVIPAGPDTEIQASGLGFNDTRTRGVPFTPNRSTGADASLRVVGKGRFGWEALAYVQTRSFSSGFASVNDTRSTATATLDQYEVPATGFGGRIELRPPVSDAIQLRLGADTRVTSGRTQELFQFVTGAPTRIRKAGGRNETVGAFAEASVDLADALRLTGGGRIDRWWIKDGFLRETQNSSGAVLTNTRYADRSGWRPTGRAGLAWHPGDAVTVRSAAYLGWRLPTLNELYRPFRAGADATAAEAGLKPERLRGVDAGVDFRPLPGFRASATVFLNRLEDAIGNITVARGPGTFPQVGFVSAAGTFRKRGNIDAIDSKGVELDGSARFGAWMLSASYAYTDAEVKTAGAAIALDGLQPAQTARHQGSATLAWAPAGGPSLAATMRYVGPQYEDDQNSVRLKDATTLDLVGRLPLGKSITVEARAENVTNALVMAGISGGSLVERATPRTLWISFRYGN</sequence>
<evidence type="ECO:0000313" key="6">
    <source>
        <dbReference type="EMBL" id="MBU3076962.1"/>
    </source>
</evidence>
<keyword evidence="2" id="KW-0813">Transport</keyword>
<dbReference type="PANTHER" id="PTHR30069">
    <property type="entry name" value="TONB-DEPENDENT OUTER MEMBRANE RECEPTOR"/>
    <property type="match status" value="1"/>
</dbReference>
<keyword evidence="2" id="KW-0998">Cell outer membrane</keyword>
<name>A0ABS6BGM0_9SPHN</name>
<evidence type="ECO:0000313" key="7">
    <source>
        <dbReference type="Proteomes" id="UP000776276"/>
    </source>
</evidence>
<dbReference type="InterPro" id="IPR039426">
    <property type="entry name" value="TonB-dep_rcpt-like"/>
</dbReference>
<dbReference type="InterPro" id="IPR000531">
    <property type="entry name" value="Beta-barrel_TonB"/>
</dbReference>
<dbReference type="Pfam" id="PF00593">
    <property type="entry name" value="TonB_dep_Rec_b-barrel"/>
    <property type="match status" value="1"/>
</dbReference>
<organism evidence="6 7">
    <name type="scientific">Sphingomonas quercus</name>
    <dbReference type="NCBI Taxonomy" id="2842451"/>
    <lineage>
        <taxon>Bacteria</taxon>
        <taxon>Pseudomonadati</taxon>
        <taxon>Pseudomonadota</taxon>
        <taxon>Alphaproteobacteria</taxon>
        <taxon>Sphingomonadales</taxon>
        <taxon>Sphingomonadaceae</taxon>
        <taxon>Sphingomonas</taxon>
    </lineage>
</organism>
<comment type="caution">
    <text evidence="6">The sequence shown here is derived from an EMBL/GenBank/DDBJ whole genome shotgun (WGS) entry which is preliminary data.</text>
</comment>
<dbReference type="PANTHER" id="PTHR30069:SF29">
    <property type="entry name" value="HEMOGLOBIN AND HEMOGLOBIN-HAPTOGLOBIN-BINDING PROTEIN 1-RELATED"/>
    <property type="match status" value="1"/>
</dbReference>
<keyword evidence="6" id="KW-0675">Receptor</keyword>
<evidence type="ECO:0000256" key="3">
    <source>
        <dbReference type="RuleBase" id="RU003357"/>
    </source>
</evidence>
<keyword evidence="3" id="KW-0798">TonB box</keyword>
<comment type="similarity">
    <text evidence="2 3">Belongs to the TonB-dependent receptor family.</text>
</comment>
<keyword evidence="1" id="KW-0732">Signal</keyword>
<evidence type="ECO:0000259" key="4">
    <source>
        <dbReference type="Pfam" id="PF00593"/>
    </source>
</evidence>
<keyword evidence="2" id="KW-0812">Transmembrane</keyword>